<evidence type="ECO:0000256" key="1">
    <source>
        <dbReference type="ARBA" id="ARBA00005591"/>
    </source>
</evidence>
<dbReference type="AlphaFoldDB" id="A0A1Y5IHB9"/>
<dbReference type="InterPro" id="IPR036509">
    <property type="entry name" value="Met_Sox_Rdtase_MsrA_sf"/>
</dbReference>
<dbReference type="OMA" id="SAIWAQT"/>
<dbReference type="PANTHER" id="PTHR43774:SF1">
    <property type="entry name" value="PEPTIDE METHIONINE SULFOXIDE REDUCTASE MSRA 2"/>
    <property type="match status" value="1"/>
</dbReference>
<feature type="compositionally biased region" description="Low complexity" evidence="5">
    <location>
        <begin position="1"/>
        <end position="20"/>
    </location>
</feature>
<evidence type="ECO:0000256" key="3">
    <source>
        <dbReference type="ARBA" id="ARBA00023002"/>
    </source>
</evidence>
<dbReference type="GO" id="GO:0008113">
    <property type="term" value="F:peptide-methionine (S)-S-oxide reductase activity"/>
    <property type="evidence" value="ECO:0007669"/>
    <property type="project" value="UniProtKB-EC"/>
</dbReference>
<dbReference type="EC" id="1.8.4.11" evidence="2"/>
<evidence type="ECO:0000313" key="7">
    <source>
        <dbReference type="EMBL" id="OUS48969.1"/>
    </source>
</evidence>
<accession>A0A1Y5IHB9</accession>
<sequence>MRAQTTARSSASASGSLARTQRGDGFKIPEGCELAVALKGAKHVRVGYTGGETDLPTYTTVCAGSTGHTEAYYVAYSPAETSYDKLLDQFWAEHSPTYMSKSQYKSAIWAQTPEQYEKAVASKDAAERRVGRTMFTDIYPPEVSLDTAWWDAEEYHQGYYRKPRVSRFGW</sequence>
<dbReference type="Proteomes" id="UP000195557">
    <property type="component" value="Unassembled WGS sequence"/>
</dbReference>
<keyword evidence="3" id="KW-0560">Oxidoreductase</keyword>
<feature type="region of interest" description="Disordered" evidence="5">
    <location>
        <begin position="1"/>
        <end position="22"/>
    </location>
</feature>
<organism evidence="7">
    <name type="scientific">Ostreococcus tauri</name>
    <name type="common">Marine green alga</name>
    <dbReference type="NCBI Taxonomy" id="70448"/>
    <lineage>
        <taxon>Eukaryota</taxon>
        <taxon>Viridiplantae</taxon>
        <taxon>Chlorophyta</taxon>
        <taxon>Mamiellophyceae</taxon>
        <taxon>Mamiellales</taxon>
        <taxon>Bathycoccaceae</taxon>
        <taxon>Ostreococcus</taxon>
    </lineage>
</organism>
<dbReference type="Pfam" id="PF01625">
    <property type="entry name" value="PMSR"/>
    <property type="match status" value="1"/>
</dbReference>
<dbReference type="InterPro" id="IPR002569">
    <property type="entry name" value="Met_Sox_Rdtase_MsrA_dom"/>
</dbReference>
<dbReference type="SUPFAM" id="SSF55068">
    <property type="entry name" value="Peptide methionine sulfoxide reductase"/>
    <property type="match status" value="1"/>
</dbReference>
<evidence type="ECO:0000256" key="4">
    <source>
        <dbReference type="ARBA" id="ARBA00030643"/>
    </source>
</evidence>
<protein>
    <recommendedName>
        <fullName evidence="2">peptide-methionine (S)-S-oxide reductase</fullName>
        <ecNumber evidence="2">1.8.4.11</ecNumber>
    </recommendedName>
    <alternativeName>
        <fullName evidence="4">Peptide-methionine (S)-S-oxide reductase</fullName>
    </alternativeName>
</protein>
<proteinExistence type="inferred from homology"/>
<evidence type="ECO:0000259" key="6">
    <source>
        <dbReference type="Pfam" id="PF01625"/>
    </source>
</evidence>
<feature type="domain" description="Peptide methionine sulphoxide reductase MsrA" evidence="6">
    <location>
        <begin position="37"/>
        <end position="163"/>
    </location>
</feature>
<comment type="similarity">
    <text evidence="1">Belongs to the MsrA Met sulfoxide reductase family.</text>
</comment>
<dbReference type="Gene3D" id="3.30.1060.10">
    <property type="entry name" value="Peptide methionine sulphoxide reductase MsrA"/>
    <property type="match status" value="1"/>
</dbReference>
<evidence type="ECO:0000256" key="5">
    <source>
        <dbReference type="SAM" id="MobiDB-lite"/>
    </source>
</evidence>
<gene>
    <name evidence="7" type="ORF">BE221DRAFT_171186</name>
</gene>
<evidence type="ECO:0000256" key="2">
    <source>
        <dbReference type="ARBA" id="ARBA00012502"/>
    </source>
</evidence>
<name>A0A1Y5IHB9_OSTTA</name>
<dbReference type="PANTHER" id="PTHR43774">
    <property type="entry name" value="PEPTIDE METHIONINE SULFOXIDE REDUCTASE"/>
    <property type="match status" value="1"/>
</dbReference>
<dbReference type="EMBL" id="KZ155772">
    <property type="protein sequence ID" value="OUS48969.1"/>
    <property type="molecule type" value="Genomic_DNA"/>
</dbReference>
<reference evidence="7" key="1">
    <citation type="submission" date="2017-04" db="EMBL/GenBank/DDBJ databases">
        <title>Population genomics of picophytoplankton unveils novel chromosome hypervariability.</title>
        <authorList>
            <consortium name="DOE Joint Genome Institute"/>
            <person name="Blanc-Mathieu R."/>
            <person name="Krasovec M."/>
            <person name="Hebrard M."/>
            <person name="Yau S."/>
            <person name="Desgranges E."/>
            <person name="Martin J."/>
            <person name="Schackwitz W."/>
            <person name="Kuo A."/>
            <person name="Salin G."/>
            <person name="Donnadieu C."/>
            <person name="Desdevises Y."/>
            <person name="Sanchez-Ferandin S."/>
            <person name="Moreau H."/>
            <person name="Rivals E."/>
            <person name="Grigoriev I.V."/>
            <person name="Grimsley N."/>
            <person name="Eyre-Walker A."/>
            <person name="Piganeau G."/>
        </authorList>
    </citation>
    <scope>NUCLEOTIDE SEQUENCE [LARGE SCALE GENOMIC DNA]</scope>
    <source>
        <strain evidence="7">RCC 1115</strain>
    </source>
</reference>